<dbReference type="GO" id="GO:0019380">
    <property type="term" value="P:3-phenylpropionate catabolic process"/>
    <property type="evidence" value="ECO:0007669"/>
    <property type="project" value="TreeGrafter"/>
</dbReference>
<sequence>MTEMAKLKEQDDLLENDISSEEERALTNFVLLEAQYADESRYDEWEALWSNAPDATYWVPRGPHALDPEKHVSLINDNRARLATRIRQLKTGYRFAQIPVSPMRRVVSNIVMKRSATHGVEGAEVYEVESNFILVEIAVQSTNNQNIWAGRTLHRIRRENCELKLHTKRIVLVNGDEPIASIAFLL</sequence>
<dbReference type="EMBL" id="CP011310">
    <property type="protein sequence ID" value="AKQ43508.2"/>
    <property type="molecule type" value="Genomic_DNA"/>
</dbReference>
<evidence type="ECO:0000313" key="4">
    <source>
        <dbReference type="Proteomes" id="UP000059113"/>
    </source>
</evidence>
<dbReference type="STRING" id="1648404.CP97_14585"/>
<comment type="similarity">
    <text evidence="1">Belongs to the bacterial ring-hydroxylating dioxygenase beta subunit family.</text>
</comment>
<dbReference type="SUPFAM" id="SSF54427">
    <property type="entry name" value="NTF2-like"/>
    <property type="match status" value="1"/>
</dbReference>
<gene>
    <name evidence="3" type="ORF">CP97_14585</name>
</gene>
<keyword evidence="4" id="KW-1185">Reference proteome</keyword>
<dbReference type="AlphaFoldDB" id="A0A0H4W1U3"/>
<reference evidence="3 4" key="1">
    <citation type="journal article" date="2015" name="Int. J. Syst. Evol. Microbiol.">
        <title>Erythrobacter atlanticus sp. nov., a bacterium from ocean sediment able to degrade polycyclic aromatic hydrocarbons.</title>
        <authorList>
            <person name="Zhuang L."/>
            <person name="Liu Y."/>
            <person name="Wang L."/>
            <person name="Wang W."/>
            <person name="Shao Z."/>
        </authorList>
    </citation>
    <scope>NUCLEOTIDE SEQUENCE [LARGE SCALE GENOMIC DNA]</scope>
    <source>
        <strain evidence="4">s21-N3</strain>
    </source>
</reference>
<dbReference type="PANTHER" id="PTHR41534:SF2">
    <property type="entry name" value="3-PHENYLPROPIONATE_CINNAMIC ACID DIOXYGENASE SUBUNIT BETA"/>
    <property type="match status" value="1"/>
</dbReference>
<name>A0A0H4W1U3_9SPHN</name>
<dbReference type="KEGG" id="ery:CP97_14585"/>
<reference evidence="4" key="2">
    <citation type="submission" date="2015-04" db="EMBL/GenBank/DDBJ databases">
        <title>The complete genome sequence of Erythrobacter sp. s21-N3.</title>
        <authorList>
            <person name="Zhuang L."/>
            <person name="Liu Y."/>
            <person name="Shao Z."/>
        </authorList>
    </citation>
    <scope>NUCLEOTIDE SEQUENCE [LARGE SCALE GENOMIC DNA]</scope>
    <source>
        <strain evidence="4">s21-N3</strain>
    </source>
</reference>
<protein>
    <submittedName>
        <fullName evidence="3">Putative ibuprofen-CoA dioxygenase small subunit</fullName>
    </submittedName>
</protein>
<organism evidence="3 4">
    <name type="scientific">Aurantiacibacter atlanticus</name>
    <dbReference type="NCBI Taxonomy" id="1648404"/>
    <lineage>
        <taxon>Bacteria</taxon>
        <taxon>Pseudomonadati</taxon>
        <taxon>Pseudomonadota</taxon>
        <taxon>Alphaproteobacteria</taxon>
        <taxon>Sphingomonadales</taxon>
        <taxon>Erythrobacteraceae</taxon>
        <taxon>Aurantiacibacter</taxon>
    </lineage>
</organism>
<evidence type="ECO:0000256" key="1">
    <source>
        <dbReference type="ARBA" id="ARBA00009570"/>
    </source>
</evidence>
<dbReference type="InterPro" id="IPR000391">
    <property type="entry name" value="Rng_hydr_dOase-bsu"/>
</dbReference>
<dbReference type="Pfam" id="PF00866">
    <property type="entry name" value="Ring_hydroxyl_B"/>
    <property type="match status" value="1"/>
</dbReference>
<keyword evidence="2" id="KW-0560">Oxidoreductase</keyword>
<dbReference type="OrthoDB" id="7062869at2"/>
<evidence type="ECO:0000256" key="2">
    <source>
        <dbReference type="ARBA" id="ARBA00023002"/>
    </source>
</evidence>
<dbReference type="PANTHER" id="PTHR41534">
    <property type="entry name" value="BLR3401 PROTEIN"/>
    <property type="match status" value="1"/>
</dbReference>
<proteinExistence type="inferred from homology"/>
<evidence type="ECO:0000313" key="3">
    <source>
        <dbReference type="EMBL" id="AKQ43508.2"/>
    </source>
</evidence>
<keyword evidence="3" id="KW-0223">Dioxygenase</keyword>
<accession>A0A0H4W1U3</accession>
<dbReference type="InterPro" id="IPR032710">
    <property type="entry name" value="NTF2-like_dom_sf"/>
</dbReference>
<dbReference type="Gene3D" id="3.10.450.50">
    <property type="match status" value="1"/>
</dbReference>
<dbReference type="Proteomes" id="UP000059113">
    <property type="component" value="Chromosome"/>
</dbReference>
<dbReference type="GO" id="GO:0051213">
    <property type="term" value="F:dioxygenase activity"/>
    <property type="evidence" value="ECO:0007669"/>
    <property type="project" value="UniProtKB-KW"/>
</dbReference>